<dbReference type="Proteomes" id="UP001302126">
    <property type="component" value="Unassembled WGS sequence"/>
</dbReference>
<evidence type="ECO:0000313" key="3">
    <source>
        <dbReference type="Proteomes" id="UP001302126"/>
    </source>
</evidence>
<reference evidence="2" key="2">
    <citation type="submission" date="2023-05" db="EMBL/GenBank/DDBJ databases">
        <authorList>
            <consortium name="Lawrence Berkeley National Laboratory"/>
            <person name="Steindorff A."/>
            <person name="Hensen N."/>
            <person name="Bonometti L."/>
            <person name="Westerberg I."/>
            <person name="Brannstrom I.O."/>
            <person name="Guillou S."/>
            <person name="Cros-Aarteil S."/>
            <person name="Calhoun S."/>
            <person name="Haridas S."/>
            <person name="Kuo A."/>
            <person name="Mondo S."/>
            <person name="Pangilinan J."/>
            <person name="Riley R."/>
            <person name="Labutti K."/>
            <person name="Andreopoulos B."/>
            <person name="Lipzen A."/>
            <person name="Chen C."/>
            <person name="Yanf M."/>
            <person name="Daum C."/>
            <person name="Ng V."/>
            <person name="Clum A."/>
            <person name="Ohm R."/>
            <person name="Martin F."/>
            <person name="Silar P."/>
            <person name="Natvig D."/>
            <person name="Lalanne C."/>
            <person name="Gautier V."/>
            <person name="Ament-Velasquez S.L."/>
            <person name="Kruys A."/>
            <person name="Hutchinson M.I."/>
            <person name="Powell A.J."/>
            <person name="Barry K."/>
            <person name="Miller A.N."/>
            <person name="Grigoriev I.V."/>
            <person name="Debuchy R."/>
            <person name="Gladieux P."/>
            <person name="Thoren M.H."/>
            <person name="Johannesson H."/>
        </authorList>
    </citation>
    <scope>NUCLEOTIDE SEQUENCE</scope>
    <source>
        <strain evidence="2">PSN309</strain>
    </source>
</reference>
<keyword evidence="3" id="KW-1185">Reference proteome</keyword>
<proteinExistence type="predicted"/>
<keyword evidence="1" id="KW-0812">Transmembrane</keyword>
<dbReference type="EMBL" id="MU864354">
    <property type="protein sequence ID" value="KAK4192597.1"/>
    <property type="molecule type" value="Genomic_DNA"/>
</dbReference>
<gene>
    <name evidence="2" type="ORF">QBC35DRAFT_484362</name>
</gene>
<dbReference type="AlphaFoldDB" id="A0AAN6X773"/>
<sequence>MMNWISFLLFRPGINGLAHIFEDGGKLIFGFHFQRRNNRKRVLNYLAYCVWFLVFSLPDFSSLLWLESTFSAYLRRNGICRWAWKWTWQWYNSTFLLYFPWPACGIFFPS</sequence>
<organism evidence="2 3">
    <name type="scientific">Podospora australis</name>
    <dbReference type="NCBI Taxonomy" id="1536484"/>
    <lineage>
        <taxon>Eukaryota</taxon>
        <taxon>Fungi</taxon>
        <taxon>Dikarya</taxon>
        <taxon>Ascomycota</taxon>
        <taxon>Pezizomycotina</taxon>
        <taxon>Sordariomycetes</taxon>
        <taxon>Sordariomycetidae</taxon>
        <taxon>Sordariales</taxon>
        <taxon>Podosporaceae</taxon>
        <taxon>Podospora</taxon>
    </lineage>
</organism>
<comment type="caution">
    <text evidence="2">The sequence shown here is derived from an EMBL/GenBank/DDBJ whole genome shotgun (WGS) entry which is preliminary data.</text>
</comment>
<keyword evidence="1" id="KW-1133">Transmembrane helix</keyword>
<protein>
    <submittedName>
        <fullName evidence="2">Uncharacterized protein</fullName>
    </submittedName>
</protein>
<evidence type="ECO:0000313" key="2">
    <source>
        <dbReference type="EMBL" id="KAK4192597.1"/>
    </source>
</evidence>
<feature type="transmembrane region" description="Helical" evidence="1">
    <location>
        <begin position="86"/>
        <end position="108"/>
    </location>
</feature>
<reference evidence="2" key="1">
    <citation type="journal article" date="2023" name="Mol. Phylogenet. Evol.">
        <title>Genome-scale phylogeny and comparative genomics of the fungal order Sordariales.</title>
        <authorList>
            <person name="Hensen N."/>
            <person name="Bonometti L."/>
            <person name="Westerberg I."/>
            <person name="Brannstrom I.O."/>
            <person name="Guillou S."/>
            <person name="Cros-Aarteil S."/>
            <person name="Calhoun S."/>
            <person name="Haridas S."/>
            <person name="Kuo A."/>
            <person name="Mondo S."/>
            <person name="Pangilinan J."/>
            <person name="Riley R."/>
            <person name="LaButti K."/>
            <person name="Andreopoulos B."/>
            <person name="Lipzen A."/>
            <person name="Chen C."/>
            <person name="Yan M."/>
            <person name="Daum C."/>
            <person name="Ng V."/>
            <person name="Clum A."/>
            <person name="Steindorff A."/>
            <person name="Ohm R.A."/>
            <person name="Martin F."/>
            <person name="Silar P."/>
            <person name="Natvig D.O."/>
            <person name="Lalanne C."/>
            <person name="Gautier V."/>
            <person name="Ament-Velasquez S.L."/>
            <person name="Kruys A."/>
            <person name="Hutchinson M.I."/>
            <person name="Powell A.J."/>
            <person name="Barry K."/>
            <person name="Miller A.N."/>
            <person name="Grigoriev I.V."/>
            <person name="Debuchy R."/>
            <person name="Gladieux P."/>
            <person name="Hiltunen Thoren M."/>
            <person name="Johannesson H."/>
        </authorList>
    </citation>
    <scope>NUCLEOTIDE SEQUENCE</scope>
    <source>
        <strain evidence="2">PSN309</strain>
    </source>
</reference>
<feature type="transmembrane region" description="Helical" evidence="1">
    <location>
        <begin position="45"/>
        <end position="66"/>
    </location>
</feature>
<accession>A0AAN6X773</accession>
<name>A0AAN6X773_9PEZI</name>
<keyword evidence="1" id="KW-0472">Membrane</keyword>
<evidence type="ECO:0000256" key="1">
    <source>
        <dbReference type="SAM" id="Phobius"/>
    </source>
</evidence>